<dbReference type="AlphaFoldDB" id="A0A842YNN4"/>
<evidence type="ECO:0000256" key="3">
    <source>
        <dbReference type="ARBA" id="ARBA00022723"/>
    </source>
</evidence>
<dbReference type="GO" id="GO:0005737">
    <property type="term" value="C:cytoplasm"/>
    <property type="evidence" value="ECO:0007669"/>
    <property type="project" value="UniProtKB-SubCell"/>
</dbReference>
<comment type="domain">
    <text evidence="8">The N-terminal domain determines nucleotide recognition and specific binding, while the C-terminal domain determines the specific binding to the target protein.</text>
</comment>
<feature type="binding site" evidence="8">
    <location>
        <position position="118"/>
    </location>
    <ligand>
        <name>Mg(2+)</name>
        <dbReference type="ChEBI" id="CHEBI:18420"/>
    </ligand>
</feature>
<sequence>MRAPTIRPSNNYFFMEMSELDSAAVLCGGRGRRMGSDKGLLLMDDRPFIEIITVKLLGHFSEVLVVLRDTQQARAYRGVLDDRVRILTDELPGTGPLGGIYTALGSISGDAALFLPCDAPLVTDEFLLNVKECFRRLGGSCDALVPWGDDGPEPLHAVYSARVRGTVEALLSRNKRKVGTLIESINSCRIAAISLDPTLQSFRNFNRPEDLRI</sequence>
<organism evidence="10 11">
    <name type="scientific">Methanothermobacter thermautotrophicus</name>
    <name type="common">Methanobacterium thermoformicicum</name>
    <dbReference type="NCBI Taxonomy" id="145262"/>
    <lineage>
        <taxon>Archaea</taxon>
        <taxon>Methanobacteriati</taxon>
        <taxon>Methanobacteriota</taxon>
        <taxon>Methanomada group</taxon>
        <taxon>Methanobacteria</taxon>
        <taxon>Methanobacteriales</taxon>
        <taxon>Methanobacteriaceae</taxon>
        <taxon>Methanothermobacter</taxon>
    </lineage>
</organism>
<comment type="function">
    <text evidence="8">Transfers a GMP moiety from GTP to Mo-molybdopterin (Mo-MPT) cofactor (Moco or molybdenum cofactor) to form Mo-molybdopterin guanine dinucleotide (Mo-MGD) cofactor.</text>
</comment>
<keyword evidence="3 8" id="KW-0479">Metal-binding</keyword>
<dbReference type="Gene3D" id="3.90.550.10">
    <property type="entry name" value="Spore Coat Polysaccharide Biosynthesis Protein SpsA, Chain A"/>
    <property type="match status" value="1"/>
</dbReference>
<dbReference type="PANTHER" id="PTHR19136">
    <property type="entry name" value="MOLYBDENUM COFACTOR GUANYLYLTRANSFERASE"/>
    <property type="match status" value="1"/>
</dbReference>
<keyword evidence="5 8" id="KW-0460">Magnesium</keyword>
<feature type="binding site" evidence="8">
    <location>
        <position position="89"/>
    </location>
    <ligand>
        <name>GTP</name>
        <dbReference type="ChEBI" id="CHEBI:37565"/>
    </ligand>
</feature>
<dbReference type="InterPro" id="IPR013482">
    <property type="entry name" value="Molybde_CF_guanTrfase"/>
</dbReference>
<dbReference type="OrthoDB" id="28434at2157"/>
<dbReference type="PANTHER" id="PTHR19136:SF81">
    <property type="entry name" value="MOLYBDENUM COFACTOR GUANYLYLTRANSFERASE"/>
    <property type="match status" value="1"/>
</dbReference>
<evidence type="ECO:0000313" key="11">
    <source>
        <dbReference type="Proteomes" id="UP000646659"/>
    </source>
</evidence>
<dbReference type="EC" id="2.7.7.77" evidence="8"/>
<evidence type="ECO:0000256" key="5">
    <source>
        <dbReference type="ARBA" id="ARBA00022842"/>
    </source>
</evidence>
<dbReference type="GO" id="GO:0046872">
    <property type="term" value="F:metal ion binding"/>
    <property type="evidence" value="ECO:0007669"/>
    <property type="project" value="UniProtKB-KW"/>
</dbReference>
<evidence type="ECO:0000256" key="6">
    <source>
        <dbReference type="ARBA" id="ARBA00023134"/>
    </source>
</evidence>
<evidence type="ECO:0000259" key="9">
    <source>
        <dbReference type="Pfam" id="PF12804"/>
    </source>
</evidence>
<keyword evidence="1 8" id="KW-0963">Cytoplasm</keyword>
<feature type="binding site" evidence="8">
    <location>
        <begin position="26"/>
        <end position="28"/>
    </location>
    <ligand>
        <name>GTP</name>
        <dbReference type="ChEBI" id="CHEBI:37565"/>
    </ligand>
</feature>
<keyword evidence="6 8" id="KW-0342">GTP-binding</keyword>
<gene>
    <name evidence="8" type="primary">mobA</name>
    <name evidence="10" type="ORF">DNK57_00655</name>
</gene>
<keyword evidence="2 8" id="KW-0808">Transferase</keyword>
<name>A0A842YNN4_METTF</name>
<dbReference type="InterPro" id="IPR029044">
    <property type="entry name" value="Nucleotide-diphossugar_trans"/>
</dbReference>
<comment type="similarity">
    <text evidence="8">Belongs to the MobA family.</text>
</comment>
<proteinExistence type="inferred from homology"/>
<reference evidence="10" key="1">
    <citation type="submission" date="2018-06" db="EMBL/GenBank/DDBJ databases">
        <title>Draft genome sequence of Methanothermobacter thermautotrophicus Strain WHS, a thermophilic, hydrogenotrophic methanogen isolated from Washburn Hot Springs in Yellowstone National Park, USA.</title>
        <authorList>
            <person name="Mckay L.J."/>
            <person name="Klingelsmith K."/>
            <person name="Inskeep W.P."/>
            <person name="Fields M.W."/>
        </authorList>
    </citation>
    <scope>NUCLEOTIDE SEQUENCE</scope>
    <source>
        <strain evidence="10">WHS</strain>
    </source>
</reference>
<evidence type="ECO:0000256" key="1">
    <source>
        <dbReference type="ARBA" id="ARBA00022490"/>
    </source>
</evidence>
<dbReference type="CDD" id="cd02503">
    <property type="entry name" value="MobA"/>
    <property type="match status" value="1"/>
</dbReference>
<dbReference type="Proteomes" id="UP000646659">
    <property type="component" value="Unassembled WGS sequence"/>
</dbReference>
<dbReference type="HAMAP" id="MF_00316">
    <property type="entry name" value="MobA"/>
    <property type="match status" value="1"/>
</dbReference>
<evidence type="ECO:0000256" key="8">
    <source>
        <dbReference type="HAMAP-Rule" id="MF_00316"/>
    </source>
</evidence>
<comment type="subcellular location">
    <subcellularLocation>
        <location evidence="8">Cytoplasm</location>
    </subcellularLocation>
</comment>
<feature type="binding site" evidence="8">
    <location>
        <position position="38"/>
    </location>
    <ligand>
        <name>GTP</name>
        <dbReference type="ChEBI" id="CHEBI:37565"/>
    </ligand>
</feature>
<comment type="catalytic activity">
    <reaction evidence="8">
        <text>Mo-molybdopterin + GTP + H(+) = Mo-molybdopterin guanine dinucleotide + diphosphate</text>
        <dbReference type="Rhea" id="RHEA:34243"/>
        <dbReference type="ChEBI" id="CHEBI:15378"/>
        <dbReference type="ChEBI" id="CHEBI:33019"/>
        <dbReference type="ChEBI" id="CHEBI:37565"/>
        <dbReference type="ChEBI" id="CHEBI:71302"/>
        <dbReference type="ChEBI" id="CHEBI:71310"/>
        <dbReference type="EC" id="2.7.7.77"/>
    </reaction>
</comment>
<comment type="cofactor">
    <cofactor evidence="8">
        <name>Mg(2+)</name>
        <dbReference type="ChEBI" id="CHEBI:18420"/>
    </cofactor>
</comment>
<dbReference type="Pfam" id="PF12804">
    <property type="entry name" value="NTP_transf_3"/>
    <property type="match status" value="1"/>
</dbReference>
<dbReference type="GO" id="GO:0061603">
    <property type="term" value="F:molybdenum cofactor guanylyltransferase activity"/>
    <property type="evidence" value="ECO:0007669"/>
    <property type="project" value="UniProtKB-EC"/>
</dbReference>
<feature type="domain" description="MobA-like NTP transferase" evidence="9">
    <location>
        <begin position="23"/>
        <end position="175"/>
    </location>
</feature>
<evidence type="ECO:0000313" key="10">
    <source>
        <dbReference type="EMBL" id="MBE2899345.1"/>
    </source>
</evidence>
<accession>A0A842YNN4</accession>
<comment type="caution">
    <text evidence="10">The sequence shown here is derived from an EMBL/GenBank/DDBJ whole genome shotgun (WGS) entry which is preliminary data.</text>
</comment>
<keyword evidence="4 8" id="KW-0547">Nucleotide-binding</keyword>
<keyword evidence="7 8" id="KW-0501">Molybdenum cofactor biosynthesis</keyword>
<evidence type="ECO:0000256" key="4">
    <source>
        <dbReference type="ARBA" id="ARBA00022741"/>
    </source>
</evidence>
<feature type="binding site" evidence="8">
    <location>
        <position position="118"/>
    </location>
    <ligand>
        <name>GTP</name>
        <dbReference type="ChEBI" id="CHEBI:37565"/>
    </ligand>
</feature>
<evidence type="ECO:0000256" key="7">
    <source>
        <dbReference type="ARBA" id="ARBA00023150"/>
    </source>
</evidence>
<evidence type="ECO:0000256" key="2">
    <source>
        <dbReference type="ARBA" id="ARBA00022679"/>
    </source>
</evidence>
<dbReference type="InterPro" id="IPR025877">
    <property type="entry name" value="MobA-like_NTP_Trfase"/>
</dbReference>
<protein>
    <recommendedName>
        <fullName evidence="8">Probable molybdenum cofactor guanylyltransferase</fullName>
        <shortName evidence="8">MoCo guanylyltransferase</shortName>
        <ecNumber evidence="8">2.7.7.77</ecNumber>
    </recommendedName>
    <alternativeName>
        <fullName evidence="8">GTP:molybdopterin guanylyltransferase</fullName>
    </alternativeName>
    <alternativeName>
        <fullName evidence="8">Mo-MPT guanylyltransferase</fullName>
    </alternativeName>
    <alternativeName>
        <fullName evidence="8">Molybdopterin guanylyltransferase</fullName>
    </alternativeName>
    <alternativeName>
        <fullName evidence="8">Molybdopterin-guanine dinucleotide synthase</fullName>
        <shortName evidence="8">MGD synthase</shortName>
    </alternativeName>
</protein>
<keyword evidence="10" id="KW-0548">Nucleotidyltransferase</keyword>
<dbReference type="EMBL" id="QKOF01000001">
    <property type="protein sequence ID" value="MBE2899345.1"/>
    <property type="molecule type" value="Genomic_DNA"/>
</dbReference>
<comment type="caution">
    <text evidence="8">Lacks conserved residue(s) required for the propagation of feature annotation.</text>
</comment>
<dbReference type="GO" id="GO:0006777">
    <property type="term" value="P:Mo-molybdopterin cofactor biosynthetic process"/>
    <property type="evidence" value="ECO:0007669"/>
    <property type="project" value="UniProtKB-KW"/>
</dbReference>
<dbReference type="GO" id="GO:0005525">
    <property type="term" value="F:GTP binding"/>
    <property type="evidence" value="ECO:0007669"/>
    <property type="project" value="UniProtKB-UniRule"/>
</dbReference>
<dbReference type="SUPFAM" id="SSF53448">
    <property type="entry name" value="Nucleotide-diphospho-sugar transferases"/>
    <property type="match status" value="1"/>
</dbReference>